<dbReference type="Proteomes" id="UP000813462">
    <property type="component" value="Unassembled WGS sequence"/>
</dbReference>
<organism evidence="2 3">
    <name type="scientific">Ziziphus jujuba var. spinosa</name>
    <dbReference type="NCBI Taxonomy" id="714518"/>
    <lineage>
        <taxon>Eukaryota</taxon>
        <taxon>Viridiplantae</taxon>
        <taxon>Streptophyta</taxon>
        <taxon>Embryophyta</taxon>
        <taxon>Tracheophyta</taxon>
        <taxon>Spermatophyta</taxon>
        <taxon>Magnoliopsida</taxon>
        <taxon>eudicotyledons</taxon>
        <taxon>Gunneridae</taxon>
        <taxon>Pentapetalae</taxon>
        <taxon>rosids</taxon>
        <taxon>fabids</taxon>
        <taxon>Rosales</taxon>
        <taxon>Rhamnaceae</taxon>
        <taxon>Paliureae</taxon>
        <taxon>Ziziphus</taxon>
    </lineage>
</organism>
<evidence type="ECO:0000313" key="2">
    <source>
        <dbReference type="EMBL" id="KAH7545796.1"/>
    </source>
</evidence>
<proteinExistence type="predicted"/>
<dbReference type="AlphaFoldDB" id="A0A978W1G2"/>
<accession>A0A978W1G2</accession>
<dbReference type="SUPFAM" id="SSF54236">
    <property type="entry name" value="Ubiquitin-like"/>
    <property type="match status" value="1"/>
</dbReference>
<evidence type="ECO:0000259" key="1">
    <source>
        <dbReference type="PROSITE" id="PS50053"/>
    </source>
</evidence>
<evidence type="ECO:0000313" key="3">
    <source>
        <dbReference type="Proteomes" id="UP000813462"/>
    </source>
</evidence>
<protein>
    <recommendedName>
        <fullName evidence="1">Ubiquitin-like domain-containing protein</fullName>
    </recommendedName>
</protein>
<dbReference type="InterPro" id="IPR000626">
    <property type="entry name" value="Ubiquitin-like_dom"/>
</dbReference>
<sequence>MVLVGTAFKRVRTRWQSLSKQWKEECMEFLPFVVVTGCLLHNFIIKCNKPMQDDKNFECIREEDEELPIYNGEMNESGKRIRDSLANRLNRCISVIVHWRNKEAGCVSVRTDEALWELKKKIQEVIFLDANNQELVLEDRRLLGDDLPISSFGITNYVAVFRKFRVSIKKEDLLNPIYVTADNGMTVEQLKLKALNIFYGSGSYSEHCYFLQREGQEDMVLDNHLTLPSVNVDEGSALNLVFKKYE</sequence>
<dbReference type="Gene3D" id="3.10.20.90">
    <property type="entry name" value="Phosphatidylinositol 3-kinase Catalytic Subunit, Chain A, domain 1"/>
    <property type="match status" value="1"/>
</dbReference>
<reference evidence="2" key="1">
    <citation type="journal article" date="2021" name="Front. Plant Sci.">
        <title>Chromosome-Scale Genome Assembly for Chinese Sour Jujube and Insights Into Its Genome Evolution and Domestication Signature.</title>
        <authorList>
            <person name="Shen L.-Y."/>
            <person name="Luo H."/>
            <person name="Wang X.-L."/>
            <person name="Wang X.-M."/>
            <person name="Qiu X.-J."/>
            <person name="Liu H."/>
            <person name="Zhou S.-S."/>
            <person name="Jia K.-H."/>
            <person name="Nie S."/>
            <person name="Bao Y.-T."/>
            <person name="Zhang R.-G."/>
            <person name="Yun Q.-Z."/>
            <person name="Chai Y.-H."/>
            <person name="Lu J.-Y."/>
            <person name="Li Y."/>
            <person name="Zhao S.-W."/>
            <person name="Mao J.-F."/>
            <person name="Jia S.-G."/>
            <person name="Mao Y.-M."/>
        </authorList>
    </citation>
    <scope>NUCLEOTIDE SEQUENCE</scope>
    <source>
        <strain evidence="2">AT0</strain>
        <tissue evidence="2">Leaf</tissue>
    </source>
</reference>
<gene>
    <name evidence="2" type="ORF">FEM48_Zijuj01G0131800</name>
</gene>
<dbReference type="CDD" id="cd17039">
    <property type="entry name" value="Ubl_ubiquitin_like"/>
    <property type="match status" value="1"/>
</dbReference>
<name>A0A978W1G2_ZIZJJ</name>
<dbReference type="InterPro" id="IPR029071">
    <property type="entry name" value="Ubiquitin-like_domsf"/>
</dbReference>
<dbReference type="PROSITE" id="PS50053">
    <property type="entry name" value="UBIQUITIN_2"/>
    <property type="match status" value="1"/>
</dbReference>
<comment type="caution">
    <text evidence="2">The sequence shown here is derived from an EMBL/GenBank/DDBJ whole genome shotgun (WGS) entry which is preliminary data.</text>
</comment>
<dbReference type="EMBL" id="JAEACU010000001">
    <property type="protein sequence ID" value="KAH7545796.1"/>
    <property type="molecule type" value="Genomic_DNA"/>
</dbReference>
<feature type="domain" description="Ubiquitin-like" evidence="1">
    <location>
        <begin position="93"/>
        <end position="160"/>
    </location>
</feature>